<proteinExistence type="predicted"/>
<evidence type="ECO:0000313" key="2">
    <source>
        <dbReference type="EMBL" id="GMS91946.1"/>
    </source>
</evidence>
<evidence type="ECO:0000313" key="3">
    <source>
        <dbReference type="Proteomes" id="UP001432027"/>
    </source>
</evidence>
<feature type="region of interest" description="Disordered" evidence="1">
    <location>
        <begin position="1"/>
        <end position="181"/>
    </location>
</feature>
<feature type="compositionally biased region" description="Basic and acidic residues" evidence="1">
    <location>
        <begin position="137"/>
        <end position="150"/>
    </location>
</feature>
<name>A0AAV5T8N9_9BILA</name>
<keyword evidence="3" id="KW-1185">Reference proteome</keyword>
<reference evidence="2" key="1">
    <citation type="submission" date="2023-10" db="EMBL/GenBank/DDBJ databases">
        <title>Genome assembly of Pristionchus species.</title>
        <authorList>
            <person name="Yoshida K."/>
            <person name="Sommer R.J."/>
        </authorList>
    </citation>
    <scope>NUCLEOTIDE SEQUENCE</scope>
    <source>
        <strain evidence="2">RS0144</strain>
    </source>
</reference>
<feature type="non-terminal residue" evidence="2">
    <location>
        <position position="181"/>
    </location>
</feature>
<sequence length="181" mass="19726">ISDAFKTPAKAAVKRRGEEKEEGEEGEEQKRQKKEGEKNGSRSVVEVKFVEQTEEKEEEVEEATLSARPSRNCRSTFKRQPGVSGRTRSKSLLGGEDEEVEPKATRRAASKPPVQALPMTPSKPSARSTSKGPAARNKKEATVAEKEEAPFKTPSKPSARSTSKGPTARTKTTATAAEEEE</sequence>
<dbReference type="EMBL" id="BTSX01000004">
    <property type="protein sequence ID" value="GMS91946.1"/>
    <property type="molecule type" value="Genomic_DNA"/>
</dbReference>
<accession>A0AAV5T8N9</accession>
<organism evidence="2 3">
    <name type="scientific">Pristionchus entomophagus</name>
    <dbReference type="NCBI Taxonomy" id="358040"/>
    <lineage>
        <taxon>Eukaryota</taxon>
        <taxon>Metazoa</taxon>
        <taxon>Ecdysozoa</taxon>
        <taxon>Nematoda</taxon>
        <taxon>Chromadorea</taxon>
        <taxon>Rhabditida</taxon>
        <taxon>Rhabditina</taxon>
        <taxon>Diplogasteromorpha</taxon>
        <taxon>Diplogasteroidea</taxon>
        <taxon>Neodiplogasteridae</taxon>
        <taxon>Pristionchus</taxon>
    </lineage>
</organism>
<gene>
    <name evidence="2" type="ORF">PENTCL1PPCAC_14121</name>
</gene>
<feature type="compositionally biased region" description="Low complexity" evidence="1">
    <location>
        <begin position="167"/>
        <end position="181"/>
    </location>
</feature>
<dbReference type="AlphaFoldDB" id="A0AAV5T8N9"/>
<comment type="caution">
    <text evidence="2">The sequence shown here is derived from an EMBL/GenBank/DDBJ whole genome shotgun (WGS) entry which is preliminary data.</text>
</comment>
<protein>
    <submittedName>
        <fullName evidence="2">Uncharacterized protein</fullName>
    </submittedName>
</protein>
<feature type="compositionally biased region" description="Polar residues" evidence="1">
    <location>
        <begin position="155"/>
        <end position="165"/>
    </location>
</feature>
<dbReference type="Proteomes" id="UP001432027">
    <property type="component" value="Unassembled WGS sequence"/>
</dbReference>
<evidence type="ECO:0000256" key="1">
    <source>
        <dbReference type="SAM" id="MobiDB-lite"/>
    </source>
</evidence>
<feature type="compositionally biased region" description="Polar residues" evidence="1">
    <location>
        <begin position="122"/>
        <end position="131"/>
    </location>
</feature>
<feature type="non-terminal residue" evidence="2">
    <location>
        <position position="1"/>
    </location>
</feature>
<feature type="compositionally biased region" description="Basic and acidic residues" evidence="1">
    <location>
        <begin position="28"/>
        <end position="40"/>
    </location>
</feature>